<proteinExistence type="predicted"/>
<reference evidence="1 2" key="1">
    <citation type="submission" date="2019-04" db="EMBL/GenBank/DDBJ databases">
        <title>Draft genome of the big-headed turtle Platysternon megacephalum.</title>
        <authorList>
            <person name="Gong S."/>
        </authorList>
    </citation>
    <scope>NUCLEOTIDE SEQUENCE [LARGE SCALE GENOMIC DNA]</scope>
    <source>
        <strain evidence="1">DO16091913</strain>
        <tissue evidence="1">Muscle</tissue>
    </source>
</reference>
<protein>
    <submittedName>
        <fullName evidence="1">40S ribosomal protein S10</fullName>
    </submittedName>
</protein>
<keyword evidence="2" id="KW-1185">Reference proteome</keyword>
<reference evidence="1 2" key="2">
    <citation type="submission" date="2019-04" db="EMBL/GenBank/DDBJ databases">
        <title>The genome sequence of big-headed turtle.</title>
        <authorList>
            <person name="Gong S."/>
        </authorList>
    </citation>
    <scope>NUCLEOTIDE SEQUENCE [LARGE SCALE GENOMIC DNA]</scope>
    <source>
        <strain evidence="1">DO16091913</strain>
        <tissue evidence="1">Muscle</tissue>
    </source>
</reference>
<gene>
    <name evidence="1" type="ORF">DR999_PMT12585</name>
</gene>
<comment type="caution">
    <text evidence="1">The sequence shown here is derived from an EMBL/GenBank/DDBJ whole genome shotgun (WGS) entry which is preliminary data.</text>
</comment>
<dbReference type="GO" id="GO:0005840">
    <property type="term" value="C:ribosome"/>
    <property type="evidence" value="ECO:0007669"/>
    <property type="project" value="UniProtKB-KW"/>
</dbReference>
<dbReference type="EMBL" id="QXTE01000127">
    <property type="protein sequence ID" value="TFK04818.1"/>
    <property type="molecule type" value="Genomic_DNA"/>
</dbReference>
<evidence type="ECO:0000313" key="2">
    <source>
        <dbReference type="Proteomes" id="UP000297703"/>
    </source>
</evidence>
<evidence type="ECO:0000313" key="1">
    <source>
        <dbReference type="EMBL" id="TFK04818.1"/>
    </source>
</evidence>
<organism evidence="1 2">
    <name type="scientific">Platysternon megacephalum</name>
    <name type="common">big-headed turtle</name>
    <dbReference type="NCBI Taxonomy" id="55544"/>
    <lineage>
        <taxon>Eukaryota</taxon>
        <taxon>Metazoa</taxon>
        <taxon>Chordata</taxon>
        <taxon>Craniata</taxon>
        <taxon>Vertebrata</taxon>
        <taxon>Euteleostomi</taxon>
        <taxon>Archelosauria</taxon>
        <taxon>Testudinata</taxon>
        <taxon>Testudines</taxon>
        <taxon>Cryptodira</taxon>
        <taxon>Durocryptodira</taxon>
        <taxon>Testudinoidea</taxon>
        <taxon>Platysternidae</taxon>
        <taxon>Platysternon</taxon>
    </lineage>
</organism>
<name>A0A4D9E9Z9_9SAUR</name>
<sequence>MIINILCKRDTNPLFPPAEHFATEVLILFVSLSPFRATPHYLFYGKKIPKEVCFLQSHPLSEKNMAWSNGYVCEGDKTRWVHFSPLHPQAMMQDHLSSHPCCTALHSISKLQRRMVIAEGEKVKLTCKDHTECVNLKSFQCKHSVLKTLPTTVLL</sequence>
<dbReference type="Proteomes" id="UP000297703">
    <property type="component" value="Unassembled WGS sequence"/>
</dbReference>
<keyword evidence="1" id="KW-0689">Ribosomal protein</keyword>
<accession>A0A4D9E9Z9</accession>
<keyword evidence="1" id="KW-0687">Ribonucleoprotein</keyword>
<dbReference type="AlphaFoldDB" id="A0A4D9E9Z9"/>